<sequence>MKRTTIRRPAVRPAIAIAAAGALAVAAPIAAQAKPFDTPPNPVFCSGGIAAPHSYVQADDNNLPPELIAYVINERGGPGAMVSWLNLSQLETGNLLFGTENLEPTELDEDFVRPITLVETGAGTVVSAMYGLYENARGELCLLLPGVTTDQVPSAPAAQTAP</sequence>
<dbReference type="eggNOG" id="ENOG5031WJY">
    <property type="taxonomic scope" value="Bacteria"/>
</dbReference>
<accession>F6ENN9</accession>
<organism evidence="2 3">
    <name type="scientific">Hoyosella subflava (strain DSM 45089 / JCM 17490 / NBRC 109087 / DQS3-9A1)</name>
    <name type="common">Amycolicicoccus subflavus</name>
    <dbReference type="NCBI Taxonomy" id="443218"/>
    <lineage>
        <taxon>Bacteria</taxon>
        <taxon>Bacillati</taxon>
        <taxon>Actinomycetota</taxon>
        <taxon>Actinomycetes</taxon>
        <taxon>Mycobacteriales</taxon>
        <taxon>Hoyosellaceae</taxon>
        <taxon>Hoyosella</taxon>
    </lineage>
</organism>
<dbReference type="RefSeq" id="WP_013808057.1">
    <property type="nucleotide sequence ID" value="NC_015564.1"/>
</dbReference>
<name>F6ENN9_HOYSD</name>
<protein>
    <submittedName>
        <fullName evidence="2">Uncharacterized protein</fullName>
    </submittedName>
</protein>
<feature type="chain" id="PRO_5003339372" evidence="1">
    <location>
        <begin position="34"/>
        <end position="162"/>
    </location>
</feature>
<dbReference type="AlphaFoldDB" id="F6ENN9"/>
<dbReference type="InterPro" id="IPR006311">
    <property type="entry name" value="TAT_signal"/>
</dbReference>
<dbReference type="HOGENOM" id="CLU_1685192_0_0_11"/>
<dbReference type="KEGG" id="asd:AS9A_3264"/>
<gene>
    <name evidence="2" type="ordered locus">AS9A_3264</name>
</gene>
<evidence type="ECO:0000256" key="1">
    <source>
        <dbReference type="SAM" id="SignalP"/>
    </source>
</evidence>
<feature type="signal peptide" evidence="1">
    <location>
        <begin position="1"/>
        <end position="33"/>
    </location>
</feature>
<keyword evidence="1" id="KW-0732">Signal</keyword>
<dbReference type="PROSITE" id="PS51318">
    <property type="entry name" value="TAT"/>
    <property type="match status" value="1"/>
</dbReference>
<evidence type="ECO:0000313" key="3">
    <source>
        <dbReference type="Proteomes" id="UP000009235"/>
    </source>
</evidence>
<dbReference type="OrthoDB" id="4481276at2"/>
<proteinExistence type="predicted"/>
<dbReference type="STRING" id="443218.AS9A_3264"/>
<reference evidence="2 3" key="1">
    <citation type="journal article" date="2011" name="J. Bacteriol.">
        <title>Complete genome sequence of Amycolicicoccus subflavus DQS3-9A1T, an actinomycete isolated from crude oil-polluted soil.</title>
        <authorList>
            <person name="Cai M."/>
            <person name="Chen W.M."/>
            <person name="Nie Y."/>
            <person name="Chi C.Q."/>
            <person name="Wang Y.N."/>
            <person name="Tang Y.Q."/>
            <person name="Li G.Y."/>
            <person name="Wu X.L."/>
        </authorList>
    </citation>
    <scope>NUCLEOTIDE SEQUENCE [LARGE SCALE GENOMIC DNA]</scope>
    <source>
        <strain evidence="3">DSM 45089 / DQS3-9A1</strain>
    </source>
</reference>
<keyword evidence="3" id="KW-1185">Reference proteome</keyword>
<dbReference type="EMBL" id="CP002786">
    <property type="protein sequence ID" value="AEF41708.1"/>
    <property type="molecule type" value="Genomic_DNA"/>
</dbReference>
<dbReference type="Proteomes" id="UP000009235">
    <property type="component" value="Chromosome"/>
</dbReference>
<evidence type="ECO:0000313" key="2">
    <source>
        <dbReference type="EMBL" id="AEF41708.1"/>
    </source>
</evidence>